<dbReference type="PANTHER" id="PTHR11266:SF17">
    <property type="entry name" value="PROTEIN MPV17"/>
    <property type="match status" value="1"/>
</dbReference>
<evidence type="ECO:0000256" key="4">
    <source>
        <dbReference type="ARBA" id="ARBA00022989"/>
    </source>
</evidence>
<dbReference type="OrthoDB" id="430207at2759"/>
<keyword evidence="3 7" id="KW-0812">Transmembrane</keyword>
<comment type="subcellular location">
    <subcellularLocation>
        <location evidence="1">Membrane</location>
        <topology evidence="1">Multi-pass membrane protein</topology>
    </subcellularLocation>
</comment>
<dbReference type="OMA" id="WYQSKLA"/>
<dbReference type="Proteomes" id="UP000494163">
    <property type="component" value="Chromosome X"/>
</dbReference>
<dbReference type="GO" id="GO:0016020">
    <property type="term" value="C:membrane"/>
    <property type="evidence" value="ECO:0007669"/>
    <property type="project" value="UniProtKB-SubCell"/>
</dbReference>
<evidence type="ECO:0000256" key="6">
    <source>
        <dbReference type="ARBA" id="ARBA00049743"/>
    </source>
</evidence>
<comment type="similarity">
    <text evidence="2 7">Belongs to the peroxisomal membrane protein PXMP2/4 family.</text>
</comment>
<keyword evidence="4 7" id="KW-1133">Transmembrane helix</keyword>
<feature type="non-terminal residue" evidence="8">
    <location>
        <position position="1"/>
    </location>
</feature>
<evidence type="ECO:0000313" key="9">
    <source>
        <dbReference type="Proteomes" id="UP000494163"/>
    </source>
</evidence>
<protein>
    <recommendedName>
        <fullName evidence="6">Mitochondrial inner membrane protein Mpv17</fullName>
    </recommendedName>
</protein>
<evidence type="ECO:0000256" key="1">
    <source>
        <dbReference type="ARBA" id="ARBA00004141"/>
    </source>
</evidence>
<dbReference type="GO" id="GO:1901858">
    <property type="term" value="P:regulation of mitochondrial DNA metabolic process"/>
    <property type="evidence" value="ECO:0007669"/>
    <property type="project" value="TreeGrafter"/>
</dbReference>
<evidence type="ECO:0000256" key="2">
    <source>
        <dbReference type="ARBA" id="ARBA00006824"/>
    </source>
</evidence>
<organism evidence="8 9">
    <name type="scientific">Drosophila busckii</name>
    <name type="common">Fruit fly</name>
    <dbReference type="NCBI Taxonomy" id="30019"/>
    <lineage>
        <taxon>Eukaryota</taxon>
        <taxon>Metazoa</taxon>
        <taxon>Ecdysozoa</taxon>
        <taxon>Arthropoda</taxon>
        <taxon>Hexapoda</taxon>
        <taxon>Insecta</taxon>
        <taxon>Pterygota</taxon>
        <taxon>Neoptera</taxon>
        <taxon>Endopterygota</taxon>
        <taxon>Diptera</taxon>
        <taxon>Brachycera</taxon>
        <taxon>Muscomorpha</taxon>
        <taxon>Ephydroidea</taxon>
        <taxon>Drosophilidae</taxon>
        <taxon>Drosophila</taxon>
    </lineage>
</organism>
<evidence type="ECO:0000256" key="5">
    <source>
        <dbReference type="ARBA" id="ARBA00023136"/>
    </source>
</evidence>
<accession>A0A0M4EYI7</accession>
<feature type="non-terminal residue" evidence="8">
    <location>
        <position position="168"/>
    </location>
</feature>
<proteinExistence type="inferred from homology"/>
<reference evidence="8 9" key="1">
    <citation type="submission" date="2015-08" db="EMBL/GenBank/DDBJ databases">
        <title>Ancestral chromatin configuration constrains chromatin evolution on differentiating sex chromosomes in Drosophila.</title>
        <authorList>
            <person name="Zhou Q."/>
            <person name="Bachtrog D."/>
        </authorList>
    </citation>
    <scope>NUCLEOTIDE SEQUENCE [LARGE SCALE GENOMIC DNA]</scope>
    <source>
        <tissue evidence="8">Whole larvae</tissue>
    </source>
</reference>
<dbReference type="AlphaFoldDB" id="A0A0M4EYI7"/>
<dbReference type="PANTHER" id="PTHR11266">
    <property type="entry name" value="PEROXISOMAL MEMBRANE PROTEIN 2, PXMP2 MPV17"/>
    <property type="match status" value="1"/>
</dbReference>
<keyword evidence="5 7" id="KW-0472">Membrane</keyword>
<dbReference type="EMBL" id="CP012528">
    <property type="protein sequence ID" value="ALC49042.1"/>
    <property type="molecule type" value="Genomic_DNA"/>
</dbReference>
<evidence type="ECO:0000256" key="7">
    <source>
        <dbReference type="RuleBase" id="RU363053"/>
    </source>
</evidence>
<gene>
    <name evidence="8" type="ORF">Dbus_chrXg898</name>
</gene>
<dbReference type="GO" id="GO:0015267">
    <property type="term" value="F:channel activity"/>
    <property type="evidence" value="ECO:0007669"/>
    <property type="project" value="TreeGrafter"/>
</dbReference>
<sequence>AMALSAYFRESIKVGLIMGGGDMIAQFGIEKKSFNEWNYARTARFGALGLVVVGPALRKWYMTLDGMVAKKQPTLQRGFKKMFIDQTLFAPPFTLALSFIIPYMNGDETDKIISRIKEDYFTIMKGGYMLWPLAQIVNFTLVPLQYQVLYVQIIALAWNSFLSMMLNK</sequence>
<dbReference type="InterPro" id="IPR007248">
    <property type="entry name" value="Mpv17_PMP22"/>
</dbReference>
<feature type="transmembrane region" description="Helical" evidence="7">
    <location>
        <begin position="82"/>
        <end position="101"/>
    </location>
</feature>
<dbReference type="Pfam" id="PF04117">
    <property type="entry name" value="Mpv17_PMP22"/>
    <property type="match status" value="1"/>
</dbReference>
<comment type="caution">
    <text evidence="7">Lacks conserved residue(s) required for the propagation of feature annotation.</text>
</comment>
<dbReference type="GO" id="GO:0005739">
    <property type="term" value="C:mitochondrion"/>
    <property type="evidence" value="ECO:0007669"/>
    <property type="project" value="TreeGrafter"/>
</dbReference>
<evidence type="ECO:0000313" key="8">
    <source>
        <dbReference type="EMBL" id="ALC49042.1"/>
    </source>
</evidence>
<name>A0A0M4EYI7_DROBS</name>
<dbReference type="STRING" id="30019.A0A0M4EYI7"/>
<keyword evidence="9" id="KW-1185">Reference proteome</keyword>
<evidence type="ECO:0000256" key="3">
    <source>
        <dbReference type="ARBA" id="ARBA00022692"/>
    </source>
</evidence>